<sequence>MARWSARRWRRRRPLDLGVPPWWAPQSEVEPHKDFSVQSPLRRHVCGRTILRVTVQGSAGCGPPERRDAGSLLHMRRLLISCISQPRNLSAFK</sequence>
<dbReference type="Proteomes" id="UP000837857">
    <property type="component" value="Chromosome 1"/>
</dbReference>
<proteinExistence type="predicted"/>
<feature type="non-terminal residue" evidence="1">
    <location>
        <position position="93"/>
    </location>
</feature>
<accession>A0ABN8HL26</accession>
<dbReference type="EMBL" id="OW152813">
    <property type="protein sequence ID" value="CAH2034162.1"/>
    <property type="molecule type" value="Genomic_DNA"/>
</dbReference>
<keyword evidence="2" id="KW-1185">Reference proteome</keyword>
<reference evidence="1" key="1">
    <citation type="submission" date="2022-03" db="EMBL/GenBank/DDBJ databases">
        <authorList>
            <person name="Martin H S."/>
        </authorList>
    </citation>
    <scope>NUCLEOTIDE SEQUENCE</scope>
</reference>
<evidence type="ECO:0000313" key="2">
    <source>
        <dbReference type="Proteomes" id="UP000837857"/>
    </source>
</evidence>
<evidence type="ECO:0000313" key="1">
    <source>
        <dbReference type="EMBL" id="CAH2034162.1"/>
    </source>
</evidence>
<gene>
    <name evidence="1" type="ORF">IPOD504_LOCUS5</name>
</gene>
<protein>
    <submittedName>
        <fullName evidence="1">Uncharacterized protein</fullName>
    </submittedName>
</protein>
<organism evidence="1 2">
    <name type="scientific">Iphiclides podalirius</name>
    <name type="common">scarce swallowtail</name>
    <dbReference type="NCBI Taxonomy" id="110791"/>
    <lineage>
        <taxon>Eukaryota</taxon>
        <taxon>Metazoa</taxon>
        <taxon>Ecdysozoa</taxon>
        <taxon>Arthropoda</taxon>
        <taxon>Hexapoda</taxon>
        <taxon>Insecta</taxon>
        <taxon>Pterygota</taxon>
        <taxon>Neoptera</taxon>
        <taxon>Endopterygota</taxon>
        <taxon>Lepidoptera</taxon>
        <taxon>Glossata</taxon>
        <taxon>Ditrysia</taxon>
        <taxon>Papilionoidea</taxon>
        <taxon>Papilionidae</taxon>
        <taxon>Papilioninae</taxon>
        <taxon>Iphiclides</taxon>
    </lineage>
</organism>
<name>A0ABN8HL26_9NEOP</name>